<evidence type="ECO:0000259" key="4">
    <source>
        <dbReference type="PROSITE" id="PS50893"/>
    </source>
</evidence>
<keyword evidence="1" id="KW-0813">Transport</keyword>
<dbReference type="SMART" id="SM00382">
    <property type="entry name" value="AAA"/>
    <property type="match status" value="1"/>
</dbReference>
<protein>
    <submittedName>
        <fullName evidence="5">Methionine import ATP-binding protein MetN</fullName>
        <ecNumber evidence="5">3.6.3.-</ecNumber>
    </submittedName>
</protein>
<reference evidence="5 6" key="1">
    <citation type="submission" date="2015-09" db="EMBL/GenBank/DDBJ databases">
        <authorList>
            <consortium name="Pathogen Informatics"/>
        </authorList>
    </citation>
    <scope>NUCLEOTIDE SEQUENCE [LARGE SCALE GENOMIC DNA]</scope>
    <source>
        <strain evidence="5 6">2789STDY5834861</strain>
    </source>
</reference>
<dbReference type="GO" id="GO:0005524">
    <property type="term" value="F:ATP binding"/>
    <property type="evidence" value="ECO:0007669"/>
    <property type="project" value="UniProtKB-KW"/>
</dbReference>
<dbReference type="PANTHER" id="PTHR43776">
    <property type="entry name" value="TRANSPORT ATP-BINDING PROTEIN"/>
    <property type="match status" value="1"/>
</dbReference>
<keyword evidence="2" id="KW-0547">Nucleotide-binding</keyword>
<dbReference type="InterPro" id="IPR003439">
    <property type="entry name" value="ABC_transporter-like_ATP-bd"/>
</dbReference>
<evidence type="ECO:0000313" key="6">
    <source>
        <dbReference type="Proteomes" id="UP000095645"/>
    </source>
</evidence>
<dbReference type="InterPro" id="IPR027417">
    <property type="entry name" value="P-loop_NTPase"/>
</dbReference>
<evidence type="ECO:0000256" key="1">
    <source>
        <dbReference type="ARBA" id="ARBA00022448"/>
    </source>
</evidence>
<organism evidence="5 6">
    <name type="scientific">Blautia obeum</name>
    <dbReference type="NCBI Taxonomy" id="40520"/>
    <lineage>
        <taxon>Bacteria</taxon>
        <taxon>Bacillati</taxon>
        <taxon>Bacillota</taxon>
        <taxon>Clostridia</taxon>
        <taxon>Lachnospirales</taxon>
        <taxon>Lachnospiraceae</taxon>
        <taxon>Blautia</taxon>
    </lineage>
</organism>
<feature type="domain" description="ABC transporter" evidence="4">
    <location>
        <begin position="6"/>
        <end position="245"/>
    </location>
</feature>
<keyword evidence="5" id="KW-0378">Hydrolase</keyword>
<dbReference type="InterPro" id="IPR003593">
    <property type="entry name" value="AAA+_ATPase"/>
</dbReference>
<keyword evidence="3 5" id="KW-0067">ATP-binding</keyword>
<dbReference type="AlphaFoldDB" id="A0A174E4B1"/>
<dbReference type="EMBL" id="CYZP01000022">
    <property type="protein sequence ID" value="CUO31348.1"/>
    <property type="molecule type" value="Genomic_DNA"/>
</dbReference>
<dbReference type="Gene3D" id="3.40.50.300">
    <property type="entry name" value="P-loop containing nucleotide triphosphate hydrolases"/>
    <property type="match status" value="1"/>
</dbReference>
<dbReference type="PROSITE" id="PS00211">
    <property type="entry name" value="ABC_TRANSPORTER_1"/>
    <property type="match status" value="1"/>
</dbReference>
<dbReference type="GO" id="GO:0016887">
    <property type="term" value="F:ATP hydrolysis activity"/>
    <property type="evidence" value="ECO:0007669"/>
    <property type="project" value="InterPro"/>
</dbReference>
<dbReference type="GO" id="GO:0055085">
    <property type="term" value="P:transmembrane transport"/>
    <property type="evidence" value="ECO:0007669"/>
    <property type="project" value="UniProtKB-ARBA"/>
</dbReference>
<name>A0A174E4B1_9FIRM</name>
<gene>
    <name evidence="5" type="primary">metN_2</name>
    <name evidence="5" type="ORF">ERS852476_02491</name>
</gene>
<dbReference type="EC" id="3.6.3.-" evidence="5"/>
<dbReference type="Proteomes" id="UP000095645">
    <property type="component" value="Unassembled WGS sequence"/>
</dbReference>
<dbReference type="SUPFAM" id="SSF52540">
    <property type="entry name" value="P-loop containing nucleoside triphosphate hydrolases"/>
    <property type="match status" value="1"/>
</dbReference>
<dbReference type="InterPro" id="IPR050319">
    <property type="entry name" value="ABC_transp_ATP-bind"/>
</dbReference>
<accession>A0A174E4B1</accession>
<evidence type="ECO:0000256" key="2">
    <source>
        <dbReference type="ARBA" id="ARBA00022741"/>
    </source>
</evidence>
<dbReference type="InterPro" id="IPR017871">
    <property type="entry name" value="ABC_transporter-like_CS"/>
</dbReference>
<sequence length="245" mass="27300">MEMGEIVIQNVNQVYHNANQGDFNALSDINLHLCKGESLAIEGESGSGKSTLARLLIGIEKPTSGKILLDGEDITCWNYRTWKQHRKKIQAVFQDSSGTLNPARSAYANVEEALVNLTDKKRAERKKHILDLMDAVHMDYGLLETPVRQLSGGEQRRLSLLRAIAVEPDYLIMDEVTSGLDLISADAVLTLVENFVKLSDSSCIFITHSRKDAMRIANRIIMMQEGRIAEQGYLIDQLSNQKGQG</sequence>
<dbReference type="PROSITE" id="PS50893">
    <property type="entry name" value="ABC_TRANSPORTER_2"/>
    <property type="match status" value="1"/>
</dbReference>
<dbReference type="Pfam" id="PF00005">
    <property type="entry name" value="ABC_tran"/>
    <property type="match status" value="1"/>
</dbReference>
<evidence type="ECO:0000313" key="5">
    <source>
        <dbReference type="EMBL" id="CUO31348.1"/>
    </source>
</evidence>
<evidence type="ECO:0000256" key="3">
    <source>
        <dbReference type="ARBA" id="ARBA00022840"/>
    </source>
</evidence>
<proteinExistence type="predicted"/>